<dbReference type="Proteomes" id="UP000190648">
    <property type="component" value="Unassembled WGS sequence"/>
</dbReference>
<sequence>MSRPRRLHCRHRPEHRPASNCFKFTSRAAEPRPGKTSPTHRCRATAGTATDGSPATLFPHTHTPLTNGLKGARGS</sequence>
<feature type="compositionally biased region" description="Basic residues" evidence="1">
    <location>
        <begin position="1"/>
        <end position="14"/>
    </location>
</feature>
<comment type="caution">
    <text evidence="2">The sequence shown here is derived from an EMBL/GenBank/DDBJ whole genome shotgun (WGS) entry which is preliminary data.</text>
</comment>
<organism evidence="2 3">
    <name type="scientific">Patagioenas fasciata monilis</name>
    <dbReference type="NCBI Taxonomy" id="372326"/>
    <lineage>
        <taxon>Eukaryota</taxon>
        <taxon>Metazoa</taxon>
        <taxon>Chordata</taxon>
        <taxon>Craniata</taxon>
        <taxon>Vertebrata</taxon>
        <taxon>Euteleostomi</taxon>
        <taxon>Archelosauria</taxon>
        <taxon>Archosauria</taxon>
        <taxon>Dinosauria</taxon>
        <taxon>Saurischia</taxon>
        <taxon>Theropoda</taxon>
        <taxon>Coelurosauria</taxon>
        <taxon>Aves</taxon>
        <taxon>Neognathae</taxon>
        <taxon>Neoaves</taxon>
        <taxon>Columbimorphae</taxon>
        <taxon>Columbiformes</taxon>
        <taxon>Columbidae</taxon>
        <taxon>Patagioenas</taxon>
    </lineage>
</organism>
<gene>
    <name evidence="2" type="ORF">AV530_001613</name>
</gene>
<reference evidence="2 3" key="1">
    <citation type="submission" date="2016-02" db="EMBL/GenBank/DDBJ databases">
        <title>Band-tailed pigeon sequencing and assembly.</title>
        <authorList>
            <person name="Soares A.E."/>
            <person name="Novak B.J."/>
            <person name="Rice E.S."/>
            <person name="O'Connell B."/>
            <person name="Chang D."/>
            <person name="Weber S."/>
            <person name="Shapiro B."/>
        </authorList>
    </citation>
    <scope>NUCLEOTIDE SEQUENCE [LARGE SCALE GENOMIC DNA]</scope>
    <source>
        <strain evidence="2">BTP2013</strain>
        <tissue evidence="2">Blood</tissue>
    </source>
</reference>
<name>A0A1V4K519_PATFA</name>
<dbReference type="AlphaFoldDB" id="A0A1V4K519"/>
<accession>A0A1V4K519</accession>
<proteinExistence type="predicted"/>
<evidence type="ECO:0000313" key="2">
    <source>
        <dbReference type="EMBL" id="OPJ79481.1"/>
    </source>
</evidence>
<evidence type="ECO:0000313" key="3">
    <source>
        <dbReference type="Proteomes" id="UP000190648"/>
    </source>
</evidence>
<keyword evidence="3" id="KW-1185">Reference proteome</keyword>
<feature type="region of interest" description="Disordered" evidence="1">
    <location>
        <begin position="1"/>
        <end position="75"/>
    </location>
</feature>
<evidence type="ECO:0000256" key="1">
    <source>
        <dbReference type="SAM" id="MobiDB-lite"/>
    </source>
</evidence>
<protein>
    <submittedName>
        <fullName evidence="2">Uncharacterized protein</fullName>
    </submittedName>
</protein>
<dbReference type="EMBL" id="LSYS01004468">
    <property type="protein sequence ID" value="OPJ79481.1"/>
    <property type="molecule type" value="Genomic_DNA"/>
</dbReference>